<reference evidence="3 4" key="1">
    <citation type="submission" date="2020-05" db="EMBL/GenBank/DDBJ databases">
        <title>Azospirillum oleiclasticum sp. nov, a nitrogen-fixing and heavy crude oil-emulsifying bacterium isolated from the crude oil of Yumen Oilfield.</title>
        <authorList>
            <person name="Wu D."/>
            <person name="Cai M."/>
            <person name="Zhang X."/>
        </authorList>
    </citation>
    <scope>NUCLEOTIDE SEQUENCE [LARGE SCALE GENOMIC DNA]</scope>
    <source>
        <strain evidence="3 4">ROY-1-1-2</strain>
    </source>
</reference>
<proteinExistence type="predicted"/>
<evidence type="ECO:0000313" key="4">
    <source>
        <dbReference type="Proteomes" id="UP000584642"/>
    </source>
</evidence>
<dbReference type="Proteomes" id="UP000584642">
    <property type="component" value="Unassembled WGS sequence"/>
</dbReference>
<organism evidence="3 4">
    <name type="scientific">Azospirillum oleiclasticum</name>
    <dbReference type="NCBI Taxonomy" id="2735135"/>
    <lineage>
        <taxon>Bacteria</taxon>
        <taxon>Pseudomonadati</taxon>
        <taxon>Pseudomonadota</taxon>
        <taxon>Alphaproteobacteria</taxon>
        <taxon>Rhodospirillales</taxon>
        <taxon>Azospirillaceae</taxon>
        <taxon>Azospirillum</taxon>
    </lineage>
</organism>
<dbReference type="PANTHER" id="PTHR42709">
    <property type="entry name" value="ALKALINE PHOSPHATASE LIKE PROTEIN"/>
    <property type="match status" value="1"/>
</dbReference>
<dbReference type="RefSeq" id="WP_180283278.1">
    <property type="nucleotide sequence ID" value="NZ_JABFDB010000012.1"/>
</dbReference>
<feature type="domain" description="VTT" evidence="2">
    <location>
        <begin position="56"/>
        <end position="156"/>
    </location>
</feature>
<keyword evidence="1" id="KW-1133">Transmembrane helix</keyword>
<dbReference type="Pfam" id="PF09335">
    <property type="entry name" value="VTT_dom"/>
    <property type="match status" value="1"/>
</dbReference>
<sequence>MLRPLYNWILRRSARPDAVWWMAGVSFAESSFFPLPPDIMLIPMCLAEPKKLWRYTNICALASLFGGILGYAIGFFLFDSVGRLLFDLYGLWDAYYGFQHSFNTVGPWLLVLKGVTPIPYKLLAITAGIAKMDIVIFLLCSVVARFSRYYIIAVLLHFYGPQVQRIIEKRLMLVTTLLVVVVVGGLLSFKLV</sequence>
<name>A0ABX2TAX3_9PROT</name>
<dbReference type="EMBL" id="JABFDB010000012">
    <property type="protein sequence ID" value="NYZ21497.1"/>
    <property type="molecule type" value="Genomic_DNA"/>
</dbReference>
<feature type="transmembrane region" description="Helical" evidence="1">
    <location>
        <begin position="171"/>
        <end position="189"/>
    </location>
</feature>
<keyword evidence="1" id="KW-0812">Transmembrane</keyword>
<dbReference type="InterPro" id="IPR032816">
    <property type="entry name" value="VTT_dom"/>
</dbReference>
<comment type="caution">
    <text evidence="3">The sequence shown here is derived from an EMBL/GenBank/DDBJ whole genome shotgun (WGS) entry which is preliminary data.</text>
</comment>
<gene>
    <name evidence="3" type="ORF">HND93_17425</name>
</gene>
<evidence type="ECO:0000259" key="2">
    <source>
        <dbReference type="Pfam" id="PF09335"/>
    </source>
</evidence>
<dbReference type="PANTHER" id="PTHR42709:SF11">
    <property type="entry name" value="DEDA FAMILY PROTEIN"/>
    <property type="match status" value="1"/>
</dbReference>
<evidence type="ECO:0000313" key="3">
    <source>
        <dbReference type="EMBL" id="NYZ21497.1"/>
    </source>
</evidence>
<keyword evidence="1" id="KW-0472">Membrane</keyword>
<feature type="transmembrane region" description="Helical" evidence="1">
    <location>
        <begin position="58"/>
        <end position="78"/>
    </location>
</feature>
<dbReference type="InterPro" id="IPR051311">
    <property type="entry name" value="DedA_domain"/>
</dbReference>
<keyword evidence="4" id="KW-1185">Reference proteome</keyword>
<accession>A0ABX2TAX3</accession>
<feature type="transmembrane region" description="Helical" evidence="1">
    <location>
        <begin position="134"/>
        <end position="159"/>
    </location>
</feature>
<protein>
    <submittedName>
        <fullName evidence="3">DedA family protein</fullName>
    </submittedName>
</protein>
<evidence type="ECO:0000256" key="1">
    <source>
        <dbReference type="SAM" id="Phobius"/>
    </source>
</evidence>